<dbReference type="PANTHER" id="PTHR40278">
    <property type="entry name" value="DNA UTILIZATION PROTEIN HOFN"/>
    <property type="match status" value="1"/>
</dbReference>
<feature type="transmembrane region" description="Helical" evidence="2">
    <location>
        <begin position="21"/>
        <end position="41"/>
    </location>
</feature>
<dbReference type="PANTHER" id="PTHR40278:SF2">
    <property type="entry name" value="TYPE IV PILUS INNER MEMBRANE COMPONENT PILN"/>
    <property type="match status" value="1"/>
</dbReference>
<dbReference type="PATRIC" id="fig|1056511.3.peg.3943"/>
<keyword evidence="2" id="KW-1133">Transmembrane helix</keyword>
<evidence type="ECO:0000313" key="4">
    <source>
        <dbReference type="Proteomes" id="UP000011134"/>
    </source>
</evidence>
<evidence type="ECO:0000256" key="1">
    <source>
        <dbReference type="SAM" id="Coils"/>
    </source>
</evidence>
<keyword evidence="1" id="KW-0175">Coiled coil</keyword>
<keyword evidence="4" id="KW-1185">Reference proteome</keyword>
<accession>L8J4Y8</accession>
<proteinExistence type="predicted"/>
<dbReference type="EMBL" id="AMZO01000033">
    <property type="protein sequence ID" value="ELR63940.1"/>
    <property type="molecule type" value="Genomic_DNA"/>
</dbReference>
<gene>
    <name evidence="3" type="ORF">C942_03019</name>
</gene>
<dbReference type="InterPro" id="IPR007813">
    <property type="entry name" value="PilN"/>
</dbReference>
<dbReference type="InterPro" id="IPR052534">
    <property type="entry name" value="Extracell_DNA_Util/SecSys_Comp"/>
</dbReference>
<sequence length="199" mass="22627">MIERINLLPWREEKRRLHRRRFFSLLGGAVAGAVLLLWGSASYTEHQKLVQQARNQQLQQEIFRLERELKLLPELDQRREALNQRLGVIAEIQQERNRVTHLLSMLPSLVPQGVYLDDVVMTVDRIAVNGVGESNGRLAAMLSNAEGSVWFKDVIMHSIIATKGKKNQDQIKFKASFVMTSPRETGQAMTVLAKGEPSE</sequence>
<keyword evidence="2" id="KW-0472">Membrane</keyword>
<evidence type="ECO:0000256" key="2">
    <source>
        <dbReference type="SAM" id="Phobius"/>
    </source>
</evidence>
<reference evidence="3 4" key="1">
    <citation type="submission" date="2012-12" db="EMBL/GenBank/DDBJ databases">
        <title>Genome Assembly of Photobacterium sp. AK15.</title>
        <authorList>
            <person name="Khatri I."/>
            <person name="Vaidya B."/>
            <person name="Srinivas T.N.R."/>
            <person name="Subramanian S."/>
            <person name="Pinnaka A."/>
        </authorList>
    </citation>
    <scope>NUCLEOTIDE SEQUENCE [LARGE SCALE GENOMIC DNA]</scope>
    <source>
        <strain evidence="3 4">AK15</strain>
    </source>
</reference>
<dbReference type="RefSeq" id="WP_007469293.1">
    <property type="nucleotide sequence ID" value="NZ_AMZO01000033.1"/>
</dbReference>
<evidence type="ECO:0000313" key="3">
    <source>
        <dbReference type="EMBL" id="ELR63940.1"/>
    </source>
</evidence>
<dbReference type="GO" id="GO:0043683">
    <property type="term" value="P:type IV pilus assembly"/>
    <property type="evidence" value="ECO:0007669"/>
    <property type="project" value="TreeGrafter"/>
</dbReference>
<name>L8J4Y8_9GAMM</name>
<comment type="caution">
    <text evidence="3">The sequence shown here is derived from an EMBL/GenBank/DDBJ whole genome shotgun (WGS) entry which is preliminary data.</text>
</comment>
<dbReference type="GO" id="GO:0043107">
    <property type="term" value="P:type IV pilus-dependent motility"/>
    <property type="evidence" value="ECO:0007669"/>
    <property type="project" value="TreeGrafter"/>
</dbReference>
<dbReference type="OrthoDB" id="5296173at2"/>
<feature type="coiled-coil region" evidence="1">
    <location>
        <begin position="48"/>
        <end position="85"/>
    </location>
</feature>
<dbReference type="AlphaFoldDB" id="L8J4Y8"/>
<protein>
    <submittedName>
        <fullName evidence="3">Type IV pilus biogenesis protein PilN</fullName>
    </submittedName>
</protein>
<dbReference type="Proteomes" id="UP000011134">
    <property type="component" value="Unassembled WGS sequence"/>
</dbReference>
<dbReference type="Pfam" id="PF05137">
    <property type="entry name" value="PilN"/>
    <property type="match status" value="1"/>
</dbReference>
<keyword evidence="2" id="KW-0812">Transmembrane</keyword>
<organism evidence="3 4">
    <name type="scientific">Photobacterium marinum</name>
    <dbReference type="NCBI Taxonomy" id="1056511"/>
    <lineage>
        <taxon>Bacteria</taxon>
        <taxon>Pseudomonadati</taxon>
        <taxon>Pseudomonadota</taxon>
        <taxon>Gammaproteobacteria</taxon>
        <taxon>Vibrionales</taxon>
        <taxon>Vibrionaceae</taxon>
        <taxon>Photobacterium</taxon>
    </lineage>
</organism>